<dbReference type="EMBL" id="FOQC01000002">
    <property type="protein sequence ID" value="SFH49547.1"/>
    <property type="molecule type" value="Genomic_DNA"/>
</dbReference>
<name>A0AB38BED5_9LACT</name>
<dbReference type="PROSITE" id="PS51352">
    <property type="entry name" value="THIOREDOXIN_2"/>
    <property type="match status" value="1"/>
</dbReference>
<dbReference type="GO" id="GO:0016491">
    <property type="term" value="F:oxidoreductase activity"/>
    <property type="evidence" value="ECO:0007669"/>
    <property type="project" value="InterPro"/>
</dbReference>
<dbReference type="PANTHER" id="PTHR42852:SF13">
    <property type="entry name" value="PROTEIN DIPZ"/>
    <property type="match status" value="1"/>
</dbReference>
<keyword evidence="5" id="KW-1185">Reference proteome</keyword>
<gene>
    <name evidence="4" type="ORF">SAMN04488507_100221</name>
    <name evidence="3" type="ORF">TFLO_164</name>
</gene>
<evidence type="ECO:0000313" key="3">
    <source>
        <dbReference type="EMBL" id="CZQ81065.1"/>
    </source>
</evidence>
<dbReference type="SUPFAM" id="SSF52833">
    <property type="entry name" value="Thioredoxin-like"/>
    <property type="match status" value="1"/>
</dbReference>
<evidence type="ECO:0000259" key="2">
    <source>
        <dbReference type="PROSITE" id="PS51352"/>
    </source>
</evidence>
<dbReference type="AlphaFoldDB" id="A0AB38BED5"/>
<sequence>MQKKIIWFLLGAAFLWVLFDFWKSYFAGTETSETGTVSHETAASEAVKAQTGINIGQIAYDFELQDMDGNAVKLSDYRGKKVFLNFWASWCPPCKAEMPHLQAFSEEQEDTVVLGVNVTTSESHPDNAALFLEENEISFLNLYGTEEVFNQYQVQSLPTSYLIGSDGKIYERIIGAVTKDILEAKFSMIK</sequence>
<evidence type="ECO:0000256" key="1">
    <source>
        <dbReference type="ARBA" id="ARBA00023157"/>
    </source>
</evidence>
<dbReference type="PANTHER" id="PTHR42852">
    <property type="entry name" value="THIOL:DISULFIDE INTERCHANGE PROTEIN DSBE"/>
    <property type="match status" value="1"/>
</dbReference>
<accession>A0AB38BED5</accession>
<comment type="caution">
    <text evidence="4">The sequence shown here is derived from an EMBL/GenBank/DDBJ whole genome shotgun (WGS) entry which is preliminary data.</text>
</comment>
<keyword evidence="1" id="KW-1015">Disulfide bond</keyword>
<dbReference type="CDD" id="cd02966">
    <property type="entry name" value="TlpA_like_family"/>
    <property type="match status" value="1"/>
</dbReference>
<dbReference type="EMBL" id="FJMZ01000001">
    <property type="protein sequence ID" value="CZQ81065.1"/>
    <property type="molecule type" value="Genomic_DNA"/>
</dbReference>
<dbReference type="InterPro" id="IPR017937">
    <property type="entry name" value="Thioredoxin_CS"/>
</dbReference>
<organism evidence="4 6">
    <name type="scientific">Trichococcus flocculiformis</name>
    <dbReference type="NCBI Taxonomy" id="82803"/>
    <lineage>
        <taxon>Bacteria</taxon>
        <taxon>Bacillati</taxon>
        <taxon>Bacillota</taxon>
        <taxon>Bacilli</taxon>
        <taxon>Lactobacillales</taxon>
        <taxon>Carnobacteriaceae</taxon>
        <taxon>Trichococcus</taxon>
    </lineage>
</organism>
<dbReference type="InterPro" id="IPR000866">
    <property type="entry name" value="AhpC/TSA"/>
</dbReference>
<dbReference type="Gene3D" id="3.40.30.10">
    <property type="entry name" value="Glutaredoxin"/>
    <property type="match status" value="1"/>
</dbReference>
<protein>
    <submittedName>
        <fullName evidence="3">Alkyl hydroperoxide reductase subunit c/ thiol specific antioxidant</fullName>
    </submittedName>
    <submittedName>
        <fullName evidence="4">Peroxiredoxin</fullName>
    </submittedName>
</protein>
<dbReference type="PROSITE" id="PS00194">
    <property type="entry name" value="THIOREDOXIN_1"/>
    <property type="match status" value="1"/>
</dbReference>
<reference evidence="3 5" key="1">
    <citation type="submission" date="2016-02" db="EMBL/GenBank/DDBJ databases">
        <authorList>
            <person name="Strepis N."/>
        </authorList>
    </citation>
    <scope>NUCLEOTIDE SEQUENCE [LARGE SCALE GENOMIC DNA]</scope>
    <source>
        <strain evidence="3">Trichococcus flocculiformis</strain>
    </source>
</reference>
<dbReference type="Proteomes" id="UP000199686">
    <property type="component" value="Unassembled WGS sequence"/>
</dbReference>
<proteinExistence type="predicted"/>
<dbReference type="InterPro" id="IPR013766">
    <property type="entry name" value="Thioredoxin_domain"/>
</dbReference>
<evidence type="ECO:0000313" key="4">
    <source>
        <dbReference type="EMBL" id="SFH49547.1"/>
    </source>
</evidence>
<evidence type="ECO:0000313" key="6">
    <source>
        <dbReference type="Proteomes" id="UP000199686"/>
    </source>
</evidence>
<feature type="domain" description="Thioredoxin" evidence="2">
    <location>
        <begin position="53"/>
        <end position="190"/>
    </location>
</feature>
<dbReference type="InterPro" id="IPR050553">
    <property type="entry name" value="Thioredoxin_ResA/DsbE_sf"/>
</dbReference>
<dbReference type="InterPro" id="IPR036249">
    <property type="entry name" value="Thioredoxin-like_sf"/>
</dbReference>
<dbReference type="Pfam" id="PF00578">
    <property type="entry name" value="AhpC-TSA"/>
    <property type="match status" value="1"/>
</dbReference>
<reference evidence="4 6" key="2">
    <citation type="submission" date="2016-10" db="EMBL/GenBank/DDBJ databases">
        <authorList>
            <person name="Varghese N."/>
            <person name="Submissions S."/>
        </authorList>
    </citation>
    <scope>NUCLEOTIDE SEQUENCE [LARGE SCALE GENOMIC DNA]</scope>
    <source>
        <strain evidence="4 6">DSM 2094</strain>
    </source>
</reference>
<dbReference type="Proteomes" id="UP000195947">
    <property type="component" value="Unassembled WGS sequence"/>
</dbReference>
<dbReference type="RefSeq" id="WP_086987944.1">
    <property type="nucleotide sequence ID" value="NZ_FJMZ01000001.1"/>
</dbReference>
<evidence type="ECO:0000313" key="5">
    <source>
        <dbReference type="Proteomes" id="UP000195947"/>
    </source>
</evidence>
<dbReference type="GO" id="GO:0016209">
    <property type="term" value="F:antioxidant activity"/>
    <property type="evidence" value="ECO:0007669"/>
    <property type="project" value="InterPro"/>
</dbReference>